<dbReference type="Proteomes" id="UP000178953">
    <property type="component" value="Unassembled WGS sequence"/>
</dbReference>
<sequence length="191" mass="19592">EAMLRVLYGAGRHGPRGFVTVSALPARVGDARRDGVAAVTVDRGVPADPPGPWSVATVKSMSYALCTAAQQHARRAGAQDAVLVSSDGYVLEGARAAVLLVPTPGELLTIGPAAPVLPSITARATLIEAARRGWRLRSGPVRVADLVSAQQVWLLSSVTLAARVHTLDGVTLHAGDAGGDVARLVVEAATA</sequence>
<organism evidence="2 3">
    <name type="scientific">Mycolicibacterium grossiae</name>
    <dbReference type="NCBI Taxonomy" id="1552759"/>
    <lineage>
        <taxon>Bacteria</taxon>
        <taxon>Bacillati</taxon>
        <taxon>Actinomycetota</taxon>
        <taxon>Actinomycetes</taxon>
        <taxon>Mycobacteriales</taxon>
        <taxon>Mycobacteriaceae</taxon>
        <taxon>Mycolicibacterium</taxon>
    </lineage>
</organism>
<comment type="caution">
    <text evidence="2">The sequence shown here is derived from an EMBL/GenBank/DDBJ whole genome shotgun (WGS) entry which is preliminary data.</text>
</comment>
<protein>
    <recommendedName>
        <fullName evidence="4">4-amino-4-deoxychorismate lyase</fullName>
    </recommendedName>
</protein>
<dbReference type="GO" id="GO:0046394">
    <property type="term" value="P:carboxylic acid biosynthetic process"/>
    <property type="evidence" value="ECO:0007669"/>
    <property type="project" value="UniProtKB-ARBA"/>
</dbReference>
<dbReference type="AlphaFoldDB" id="A0A1E8PZX1"/>
<dbReference type="GO" id="GO:0005829">
    <property type="term" value="C:cytosol"/>
    <property type="evidence" value="ECO:0007669"/>
    <property type="project" value="TreeGrafter"/>
</dbReference>
<dbReference type="InterPro" id="IPR001544">
    <property type="entry name" value="Aminotrans_IV"/>
</dbReference>
<evidence type="ECO:0000256" key="1">
    <source>
        <dbReference type="ARBA" id="ARBA00009320"/>
    </source>
</evidence>
<evidence type="ECO:0000313" key="3">
    <source>
        <dbReference type="Proteomes" id="UP000178953"/>
    </source>
</evidence>
<evidence type="ECO:0000313" key="2">
    <source>
        <dbReference type="EMBL" id="OFJ51687.1"/>
    </source>
</evidence>
<dbReference type="GO" id="GO:0003824">
    <property type="term" value="F:catalytic activity"/>
    <property type="evidence" value="ECO:0007669"/>
    <property type="project" value="InterPro"/>
</dbReference>
<dbReference type="InterPro" id="IPR036038">
    <property type="entry name" value="Aminotransferase-like"/>
</dbReference>
<name>A0A1E8PZX1_9MYCO</name>
<dbReference type="Gene3D" id="3.20.10.10">
    <property type="entry name" value="D-amino Acid Aminotransferase, subunit A, domain 2"/>
    <property type="match status" value="1"/>
</dbReference>
<proteinExistence type="inferred from homology"/>
<dbReference type="InterPro" id="IPR050571">
    <property type="entry name" value="Class-IV_PLP-Dep_Aminotrnsfr"/>
</dbReference>
<dbReference type="Pfam" id="PF01063">
    <property type="entry name" value="Aminotran_4"/>
    <property type="match status" value="1"/>
</dbReference>
<dbReference type="RefSeq" id="WP_070355061.1">
    <property type="nucleotide sequence ID" value="NZ_MCHX01000058.1"/>
</dbReference>
<gene>
    <name evidence="2" type="ORF">BEL07_21275</name>
</gene>
<dbReference type="PANTHER" id="PTHR42743:SF11">
    <property type="entry name" value="AMINODEOXYCHORISMATE LYASE"/>
    <property type="match status" value="1"/>
</dbReference>
<keyword evidence="3" id="KW-1185">Reference proteome</keyword>
<feature type="non-terminal residue" evidence="2">
    <location>
        <position position="1"/>
    </location>
</feature>
<dbReference type="EMBL" id="MCHX01000058">
    <property type="protein sequence ID" value="OFJ51687.1"/>
    <property type="molecule type" value="Genomic_DNA"/>
</dbReference>
<accession>A0A1E8PZX1</accession>
<dbReference type="SUPFAM" id="SSF56752">
    <property type="entry name" value="D-aminoacid aminotransferase-like PLP-dependent enzymes"/>
    <property type="match status" value="1"/>
</dbReference>
<dbReference type="InterPro" id="IPR043132">
    <property type="entry name" value="BCAT-like_C"/>
</dbReference>
<comment type="similarity">
    <text evidence="1">Belongs to the class-IV pyridoxal-phosphate-dependent aminotransferase family.</text>
</comment>
<dbReference type="PANTHER" id="PTHR42743">
    <property type="entry name" value="AMINO-ACID AMINOTRANSFERASE"/>
    <property type="match status" value="1"/>
</dbReference>
<reference evidence="2 3" key="1">
    <citation type="submission" date="2016-09" db="EMBL/GenBank/DDBJ databases">
        <title>genome sequence of Mycobacterium sp. 739 SCH.</title>
        <authorList>
            <person name="Greninger A.L."/>
            <person name="Qin X."/>
            <person name="Jerome K."/>
            <person name="Vora S."/>
            <person name="Quinn K."/>
        </authorList>
    </citation>
    <scope>NUCLEOTIDE SEQUENCE [LARGE SCALE GENOMIC DNA]</scope>
    <source>
        <strain evidence="2 3">SCH</strain>
    </source>
</reference>
<evidence type="ECO:0008006" key="4">
    <source>
        <dbReference type="Google" id="ProtNLM"/>
    </source>
</evidence>